<keyword evidence="5" id="KW-1185">Reference proteome</keyword>
<sequence>MAVTGSGLLAAWRDVPGLRHGRPGPTAYMRLRASPDETPPPPRWTAIGDLSPYALCAIVGAEDPDFFAHNGVAWGRFARRSVSALRAGRRIGGVSTITQQLARNLYLHPRRSITRKTAEMALAGRMERALDKARILELYVNVAEWGRGVWGIGSAAEAWFGAAARELNPFQAVVLASLLPAPRAPLAGGNLNRALASQTDVLHFLYGAGVMNLHAWRETTERLMAAAGALRAGRPVDEVLRETGAPPYSPRAEIGRAPGAAELLASGCARRERAVYAALIHAAADRRSLMARLPLRWAGALSG</sequence>
<keyword evidence="2" id="KW-0808">Transferase</keyword>
<proteinExistence type="predicted"/>
<dbReference type="InterPro" id="IPR050396">
    <property type="entry name" value="Glycosyltr_51/Transpeptidase"/>
</dbReference>
<dbReference type="PANTHER" id="PTHR32282">
    <property type="entry name" value="BINDING PROTEIN TRANSPEPTIDASE, PUTATIVE-RELATED"/>
    <property type="match status" value="1"/>
</dbReference>
<dbReference type="AlphaFoldDB" id="A0A841H0X6"/>
<evidence type="ECO:0000313" key="5">
    <source>
        <dbReference type="Proteomes" id="UP000582837"/>
    </source>
</evidence>
<dbReference type="InterPro" id="IPR001264">
    <property type="entry name" value="Glyco_trans_51"/>
</dbReference>
<dbReference type="GO" id="GO:0008955">
    <property type="term" value="F:peptidoglycan glycosyltransferase activity"/>
    <property type="evidence" value="ECO:0007669"/>
    <property type="project" value="TreeGrafter"/>
</dbReference>
<dbReference type="PANTHER" id="PTHR32282:SF33">
    <property type="entry name" value="PEPTIDOGLYCAN GLYCOSYLTRANSFERASE"/>
    <property type="match status" value="1"/>
</dbReference>
<dbReference type="Gene3D" id="1.10.3810.10">
    <property type="entry name" value="Biosynthetic peptidoglycan transglycosylase-like"/>
    <property type="match status" value="1"/>
</dbReference>
<evidence type="ECO:0000259" key="3">
    <source>
        <dbReference type="Pfam" id="PF00912"/>
    </source>
</evidence>
<dbReference type="InterPro" id="IPR023346">
    <property type="entry name" value="Lysozyme-like_dom_sf"/>
</dbReference>
<dbReference type="InterPro" id="IPR036950">
    <property type="entry name" value="PBP_transglycosylase"/>
</dbReference>
<dbReference type="SUPFAM" id="SSF53955">
    <property type="entry name" value="Lysozyme-like"/>
    <property type="match status" value="1"/>
</dbReference>
<dbReference type="EMBL" id="JACHIA010000009">
    <property type="protein sequence ID" value="MBB6071606.1"/>
    <property type="molecule type" value="Genomic_DNA"/>
</dbReference>
<protein>
    <recommendedName>
        <fullName evidence="3">Glycosyl transferase family 51 domain-containing protein</fullName>
    </recommendedName>
</protein>
<feature type="domain" description="Glycosyl transferase family 51" evidence="3">
    <location>
        <begin position="43"/>
        <end position="202"/>
    </location>
</feature>
<evidence type="ECO:0000256" key="1">
    <source>
        <dbReference type="ARBA" id="ARBA00004752"/>
    </source>
</evidence>
<dbReference type="Proteomes" id="UP000582837">
    <property type="component" value="Unassembled WGS sequence"/>
</dbReference>
<organism evidence="4 5">
    <name type="scientific">Longimicrobium terrae</name>
    <dbReference type="NCBI Taxonomy" id="1639882"/>
    <lineage>
        <taxon>Bacteria</taxon>
        <taxon>Pseudomonadati</taxon>
        <taxon>Gemmatimonadota</taxon>
        <taxon>Longimicrobiia</taxon>
        <taxon>Longimicrobiales</taxon>
        <taxon>Longimicrobiaceae</taxon>
        <taxon>Longimicrobium</taxon>
    </lineage>
</organism>
<dbReference type="RefSeq" id="WP_170034903.1">
    <property type="nucleotide sequence ID" value="NZ_JABDTL010000001.1"/>
</dbReference>
<comment type="caution">
    <text evidence="4">The sequence shown here is derived from an EMBL/GenBank/DDBJ whole genome shotgun (WGS) entry which is preliminary data.</text>
</comment>
<reference evidence="4 5" key="1">
    <citation type="submission" date="2020-08" db="EMBL/GenBank/DDBJ databases">
        <title>Genomic Encyclopedia of Type Strains, Phase IV (KMG-IV): sequencing the most valuable type-strain genomes for metagenomic binning, comparative biology and taxonomic classification.</title>
        <authorList>
            <person name="Goeker M."/>
        </authorList>
    </citation>
    <scope>NUCLEOTIDE SEQUENCE [LARGE SCALE GENOMIC DNA]</scope>
    <source>
        <strain evidence="4 5">DSM 29007</strain>
    </source>
</reference>
<name>A0A841H0X6_9BACT</name>
<dbReference type="Pfam" id="PF00912">
    <property type="entry name" value="Transgly"/>
    <property type="match status" value="1"/>
</dbReference>
<gene>
    <name evidence="4" type="ORF">HNQ61_003234</name>
</gene>
<comment type="pathway">
    <text evidence="1">Cell wall biogenesis; peptidoglycan biosynthesis.</text>
</comment>
<evidence type="ECO:0000313" key="4">
    <source>
        <dbReference type="EMBL" id="MBB6071606.1"/>
    </source>
</evidence>
<evidence type="ECO:0000256" key="2">
    <source>
        <dbReference type="ARBA" id="ARBA00022679"/>
    </source>
</evidence>
<accession>A0A841H0X6</accession>